<dbReference type="Proteomes" id="UP000321057">
    <property type="component" value="Unassembled WGS sequence"/>
</dbReference>
<dbReference type="AlphaFoldDB" id="A0A380F9Z2"/>
<evidence type="ECO:0000256" key="1">
    <source>
        <dbReference type="ARBA" id="ARBA00008270"/>
    </source>
</evidence>
<dbReference type="Pfam" id="PF02567">
    <property type="entry name" value="PhzC-PhzF"/>
    <property type="match status" value="1"/>
</dbReference>
<dbReference type="Gene3D" id="3.10.310.10">
    <property type="entry name" value="Diaminopimelate Epimerase, Chain A, domain 1"/>
    <property type="match status" value="2"/>
</dbReference>
<keyword evidence="7" id="KW-1185">Reference proteome</keyword>
<dbReference type="Proteomes" id="UP000255277">
    <property type="component" value="Unassembled WGS sequence"/>
</dbReference>
<reference evidence="4 7" key="2">
    <citation type="submission" date="2019-07" db="EMBL/GenBank/DDBJ databases">
        <title>Whole genome shotgun sequence of Staphylococcus gallinarum NBRC 109767.</title>
        <authorList>
            <person name="Hosoyama A."/>
            <person name="Uohara A."/>
            <person name="Ohji S."/>
            <person name="Ichikawa N."/>
        </authorList>
    </citation>
    <scope>NUCLEOTIDE SEQUENCE [LARGE SCALE GENOMIC DNA]</scope>
    <source>
        <strain evidence="4 7">NBRC 109767</strain>
    </source>
</reference>
<dbReference type="GO" id="GO:0005737">
    <property type="term" value="C:cytoplasm"/>
    <property type="evidence" value="ECO:0007669"/>
    <property type="project" value="TreeGrafter"/>
</dbReference>
<dbReference type="PANTHER" id="PTHR13774">
    <property type="entry name" value="PHENAZINE BIOSYNTHESIS PROTEIN"/>
    <property type="match status" value="1"/>
</dbReference>
<gene>
    <name evidence="5" type="primary">yddE_1</name>
    <name evidence="5" type="ORF">NCTC12195_00427</name>
    <name evidence="4" type="ORF">SGA02_21480</name>
</gene>
<dbReference type="PIRSF" id="PIRSF016184">
    <property type="entry name" value="PhzC_PhzF"/>
    <property type="match status" value="1"/>
</dbReference>
<comment type="similarity">
    <text evidence="1">Belongs to the PhzF family.</text>
</comment>
<evidence type="ECO:0000313" key="4">
    <source>
        <dbReference type="EMBL" id="GEQ06320.1"/>
    </source>
</evidence>
<dbReference type="EMBL" id="UHDK01000001">
    <property type="protein sequence ID" value="SUM31022.1"/>
    <property type="molecule type" value="Genomic_DNA"/>
</dbReference>
<dbReference type="SUPFAM" id="SSF54506">
    <property type="entry name" value="Diaminopimelate epimerase-like"/>
    <property type="match status" value="1"/>
</dbReference>
<sequence length="308" mass="34098">MIYFERSVWHITKIKVHHYDAFSNTPNKGNPAGVVLNADGLSEQTMQDIAQQVGFNETAFALSSDSADIKIRYFTPGQEMNLCGHATMATLYALKSVGQLPDKKDFRIETKAGILAVQLEVDATQHINITMQQTVPEFKLFTGSNADLATALNITEADIVDDLPIVYGSTGLWTLIVPVKSLAVMQQMKPQTAKFPDIVTEMPKVSIHPLCFETYDAEADMHGRHFSSPYSGTVEDPVTGTASGVMGAYYAEFVDHEPQDTYQFVVEQGQEIERDGRVIVSVTRDEKNYNVQITGTAVYVNTMEITLN</sequence>
<dbReference type="NCBIfam" id="TIGR00654">
    <property type="entry name" value="PhzF_family"/>
    <property type="match status" value="1"/>
</dbReference>
<keyword evidence="2 5" id="KW-0413">Isomerase</keyword>
<protein>
    <submittedName>
        <fullName evidence="4">Isomerase</fullName>
    </submittedName>
    <submittedName>
        <fullName evidence="5">Phenazine biosynthesis, PhzF family protein</fullName>
        <ecNumber evidence="5">5.1.-.-</ecNumber>
    </submittedName>
</protein>
<proteinExistence type="inferred from homology"/>
<accession>A0A380F9Z2</accession>
<dbReference type="InterPro" id="IPR003719">
    <property type="entry name" value="Phenazine_PhzF-like"/>
</dbReference>
<evidence type="ECO:0000313" key="5">
    <source>
        <dbReference type="EMBL" id="SUM31022.1"/>
    </source>
</evidence>
<feature type="active site" evidence="3">
    <location>
        <position position="57"/>
    </location>
</feature>
<evidence type="ECO:0000256" key="2">
    <source>
        <dbReference type="ARBA" id="ARBA00023235"/>
    </source>
</evidence>
<evidence type="ECO:0000313" key="6">
    <source>
        <dbReference type="Proteomes" id="UP000255277"/>
    </source>
</evidence>
<dbReference type="PANTHER" id="PTHR13774:SF17">
    <property type="entry name" value="PHENAZINE BIOSYNTHESIS-LIKE DOMAIN-CONTAINING PROTEIN"/>
    <property type="match status" value="1"/>
</dbReference>
<name>A0A380F9Z2_STAGA</name>
<organism evidence="5 6">
    <name type="scientific">Staphylococcus gallinarum</name>
    <dbReference type="NCBI Taxonomy" id="1293"/>
    <lineage>
        <taxon>Bacteria</taxon>
        <taxon>Bacillati</taxon>
        <taxon>Bacillota</taxon>
        <taxon>Bacilli</taxon>
        <taxon>Bacillales</taxon>
        <taxon>Staphylococcaceae</taxon>
        <taxon>Staphylococcus</taxon>
    </lineage>
</organism>
<dbReference type="GO" id="GO:0016853">
    <property type="term" value="F:isomerase activity"/>
    <property type="evidence" value="ECO:0007669"/>
    <property type="project" value="UniProtKB-KW"/>
</dbReference>
<dbReference type="EC" id="5.1.-.-" evidence="5"/>
<reference evidence="5 6" key="1">
    <citation type="submission" date="2018-06" db="EMBL/GenBank/DDBJ databases">
        <authorList>
            <consortium name="Pathogen Informatics"/>
            <person name="Doyle S."/>
        </authorList>
    </citation>
    <scope>NUCLEOTIDE SEQUENCE [LARGE SCALE GENOMIC DNA]</scope>
    <source>
        <strain evidence="5 6">NCTC12195</strain>
    </source>
</reference>
<evidence type="ECO:0000313" key="7">
    <source>
        <dbReference type="Proteomes" id="UP000321057"/>
    </source>
</evidence>
<dbReference type="EMBL" id="BKAX01000006">
    <property type="protein sequence ID" value="GEQ06320.1"/>
    <property type="molecule type" value="Genomic_DNA"/>
</dbReference>
<evidence type="ECO:0000256" key="3">
    <source>
        <dbReference type="PIRSR" id="PIRSR016184-1"/>
    </source>
</evidence>